<feature type="region of interest" description="Disordered" evidence="5">
    <location>
        <begin position="269"/>
        <end position="291"/>
    </location>
</feature>
<evidence type="ECO:0000256" key="1">
    <source>
        <dbReference type="ARBA" id="ARBA00022553"/>
    </source>
</evidence>
<gene>
    <name evidence="6" type="ORF">PBIL07802_LOCUS17289</name>
</gene>
<dbReference type="AlphaFoldDB" id="A0A7S3DE91"/>
<organism evidence="6">
    <name type="scientific">Palpitomonas bilix</name>
    <dbReference type="NCBI Taxonomy" id="652834"/>
    <lineage>
        <taxon>Eukaryota</taxon>
        <taxon>Eukaryota incertae sedis</taxon>
    </lineage>
</organism>
<accession>A0A7S3DE91</accession>
<name>A0A7S3DE91_9EUKA</name>
<dbReference type="Pfam" id="PF05724">
    <property type="entry name" value="TPMT"/>
    <property type="match status" value="1"/>
</dbReference>
<dbReference type="PANTHER" id="PTHR32183:SF11">
    <property type="entry name" value="THIOL METHYLTRANSFERASE 2-RELATED"/>
    <property type="match status" value="1"/>
</dbReference>
<evidence type="ECO:0000256" key="5">
    <source>
        <dbReference type="SAM" id="MobiDB-lite"/>
    </source>
</evidence>
<sequence length="291" mass="32119">MSLLSACARQAGLARLLRLPPPLRSPFVLARSLSSPAHLPPSSRLFPPILPSLLPSTPPRFGFASARHYTPTVDKAQEKIREVMEREESGDNKWEALWQNKSTPWDTGSAAPPLLDLIKSEKGRQLNFERVLVPGSGSGYDTIAIAKAFPAATVVNVDISETAVQRFQQLCRQEKEKLDNIESICSDFFTLDGGFTLIWDYTFLSALPPSMRQDWANQMAKLLTPGGVLVHLMFPVGDFEGGPPFALTYDSVASTLEKAGLVTLDRDLSPASHPARKGREELVMYKKPEEE</sequence>
<keyword evidence="3" id="KW-0808">Transferase</keyword>
<evidence type="ECO:0000256" key="3">
    <source>
        <dbReference type="ARBA" id="ARBA00022679"/>
    </source>
</evidence>
<dbReference type="CDD" id="cd02440">
    <property type="entry name" value="AdoMet_MTases"/>
    <property type="match status" value="1"/>
</dbReference>
<reference evidence="6" key="1">
    <citation type="submission" date="2021-01" db="EMBL/GenBank/DDBJ databases">
        <authorList>
            <person name="Corre E."/>
            <person name="Pelletier E."/>
            <person name="Niang G."/>
            <person name="Scheremetjew M."/>
            <person name="Finn R."/>
            <person name="Kale V."/>
            <person name="Holt S."/>
            <person name="Cochrane G."/>
            <person name="Meng A."/>
            <person name="Brown T."/>
            <person name="Cohen L."/>
        </authorList>
    </citation>
    <scope>NUCLEOTIDE SEQUENCE</scope>
    <source>
        <strain evidence="6">NIES-2562</strain>
    </source>
</reference>
<dbReference type="EMBL" id="HBIB01026715">
    <property type="protein sequence ID" value="CAE0255037.1"/>
    <property type="molecule type" value="Transcribed_RNA"/>
</dbReference>
<dbReference type="SUPFAM" id="SSF53335">
    <property type="entry name" value="S-adenosyl-L-methionine-dependent methyltransferases"/>
    <property type="match status" value="1"/>
</dbReference>
<keyword evidence="1" id="KW-0597">Phosphoprotein</keyword>
<protein>
    <recommendedName>
        <fullName evidence="7">Methyltransferase domain-containing protein</fullName>
    </recommendedName>
</protein>
<dbReference type="GO" id="GO:0032259">
    <property type="term" value="P:methylation"/>
    <property type="evidence" value="ECO:0007669"/>
    <property type="project" value="UniProtKB-KW"/>
</dbReference>
<evidence type="ECO:0000313" key="6">
    <source>
        <dbReference type="EMBL" id="CAE0255037.1"/>
    </source>
</evidence>
<evidence type="ECO:0008006" key="7">
    <source>
        <dbReference type="Google" id="ProtNLM"/>
    </source>
</evidence>
<dbReference type="PROSITE" id="PS51585">
    <property type="entry name" value="SAM_MT_TPMT"/>
    <property type="match status" value="1"/>
</dbReference>
<dbReference type="InterPro" id="IPR008854">
    <property type="entry name" value="TPMT"/>
</dbReference>
<evidence type="ECO:0000256" key="4">
    <source>
        <dbReference type="ARBA" id="ARBA00022691"/>
    </source>
</evidence>
<proteinExistence type="predicted"/>
<evidence type="ECO:0000256" key="2">
    <source>
        <dbReference type="ARBA" id="ARBA00022603"/>
    </source>
</evidence>
<keyword evidence="4" id="KW-0949">S-adenosyl-L-methionine</keyword>
<dbReference type="InterPro" id="IPR029063">
    <property type="entry name" value="SAM-dependent_MTases_sf"/>
</dbReference>
<dbReference type="Gene3D" id="3.40.50.150">
    <property type="entry name" value="Vaccinia Virus protein VP39"/>
    <property type="match status" value="1"/>
</dbReference>
<dbReference type="PANTHER" id="PTHR32183">
    <property type="match status" value="1"/>
</dbReference>
<keyword evidence="2" id="KW-0489">Methyltransferase</keyword>
<feature type="compositionally biased region" description="Basic and acidic residues" evidence="5">
    <location>
        <begin position="277"/>
        <end position="291"/>
    </location>
</feature>
<dbReference type="GO" id="GO:0008757">
    <property type="term" value="F:S-adenosylmethionine-dependent methyltransferase activity"/>
    <property type="evidence" value="ECO:0007669"/>
    <property type="project" value="InterPro"/>
</dbReference>